<feature type="compositionally biased region" description="Low complexity" evidence="2">
    <location>
        <begin position="376"/>
        <end position="390"/>
    </location>
</feature>
<sequence length="552" mass="61106">MNYPDDPRAAQYSHSRPLMPARSNSSYLTDAPFAFADSTTMRQDNVFYHDDHQSHLGPHRPSNAAAFIKPEPHAAQRRSFSNGSFADSSEREGDQYSVARATPSPINPNVGSTPPIPATLNSNMQPTWRGFVHTTLDGLMVIEACLRGTLNHCPRRPHDRERAGLIQSGNIFVYEESTSGIKRWTDGVSWSPSRIHGNYLIYRELQRPWPPGEKKRANKPKNKNARVEPYGRAGHHYGEERVQDVIDRKLTGSLVDSYDFKPGGLAKRTLSVTVNGCTHHLIAYHSADSVKDLFRPGHDPRFANCHPRKELLTEQKFRSSIEDPDDIVPYTQYATVDLSMANMSSYGQHYSSAVHGLSAALSSAYHTVSQSQPSMYTSSSSSFSGYPGVTTSPATSHSSFGSIGNQLHMPQARASSGLVSPLSNMHINQSPVHNQHQARLASHSSYRTGHLPSDIQVSNDYQPFSPPTNYTTAPMAAFNQNFGFDRPSQQYHGSISDVNDDSPVPPHQVYDPASNPLQGPESFACYSGTQHIRHDTLGAYDDRAPNYANHFS</sequence>
<feature type="region of interest" description="Disordered" evidence="2">
    <location>
        <begin position="210"/>
        <end position="229"/>
    </location>
</feature>
<reference evidence="3" key="1">
    <citation type="journal article" date="2020" name="Stud. Mycol.">
        <title>101 Dothideomycetes genomes: a test case for predicting lifestyles and emergence of pathogens.</title>
        <authorList>
            <person name="Haridas S."/>
            <person name="Albert R."/>
            <person name="Binder M."/>
            <person name="Bloem J."/>
            <person name="Labutti K."/>
            <person name="Salamov A."/>
            <person name="Andreopoulos B."/>
            <person name="Baker S."/>
            <person name="Barry K."/>
            <person name="Bills G."/>
            <person name="Bluhm B."/>
            <person name="Cannon C."/>
            <person name="Castanera R."/>
            <person name="Culley D."/>
            <person name="Daum C."/>
            <person name="Ezra D."/>
            <person name="Gonzalez J."/>
            <person name="Henrissat B."/>
            <person name="Kuo A."/>
            <person name="Liang C."/>
            <person name="Lipzen A."/>
            <person name="Lutzoni F."/>
            <person name="Magnuson J."/>
            <person name="Mondo S."/>
            <person name="Nolan M."/>
            <person name="Ohm R."/>
            <person name="Pangilinan J."/>
            <person name="Park H.-J."/>
            <person name="Ramirez L."/>
            <person name="Alfaro M."/>
            <person name="Sun H."/>
            <person name="Tritt A."/>
            <person name="Yoshinaga Y."/>
            <person name="Zwiers L.-H."/>
            <person name="Turgeon B."/>
            <person name="Goodwin S."/>
            <person name="Spatafora J."/>
            <person name="Crous P."/>
            <person name="Grigoriev I."/>
        </authorList>
    </citation>
    <scope>NUCLEOTIDE SEQUENCE</scope>
    <source>
        <strain evidence="3">CBS 121167</strain>
    </source>
</reference>
<dbReference type="GO" id="GO:0003677">
    <property type="term" value="F:DNA binding"/>
    <property type="evidence" value="ECO:0007669"/>
    <property type="project" value="TreeGrafter"/>
</dbReference>
<dbReference type="GeneID" id="54300612"/>
<feature type="region of interest" description="Disordered" evidence="2">
    <location>
        <begin position="432"/>
        <end position="454"/>
    </location>
</feature>
<feature type="compositionally biased region" description="Polar residues" evidence="2">
    <location>
        <begin position="391"/>
        <end position="402"/>
    </location>
</feature>
<feature type="compositionally biased region" description="Polar residues" evidence="2">
    <location>
        <begin position="78"/>
        <end position="87"/>
    </location>
</feature>
<feature type="compositionally biased region" description="Polar residues" evidence="2">
    <location>
        <begin position="432"/>
        <end position="447"/>
    </location>
</feature>
<dbReference type="EMBL" id="ML995483">
    <property type="protein sequence ID" value="KAF2143064.1"/>
    <property type="molecule type" value="Genomic_DNA"/>
</dbReference>
<evidence type="ECO:0000313" key="3">
    <source>
        <dbReference type="EMBL" id="KAF2143064.1"/>
    </source>
</evidence>
<evidence type="ECO:0000256" key="1">
    <source>
        <dbReference type="ARBA" id="ARBA00008359"/>
    </source>
</evidence>
<evidence type="ECO:0000256" key="2">
    <source>
        <dbReference type="SAM" id="MobiDB-lite"/>
    </source>
</evidence>
<gene>
    <name evidence="3" type="ORF">K452DRAFT_307940</name>
</gene>
<evidence type="ECO:0000313" key="4">
    <source>
        <dbReference type="Proteomes" id="UP000799438"/>
    </source>
</evidence>
<organism evidence="3 4">
    <name type="scientific">Aplosporella prunicola CBS 121167</name>
    <dbReference type="NCBI Taxonomy" id="1176127"/>
    <lineage>
        <taxon>Eukaryota</taxon>
        <taxon>Fungi</taxon>
        <taxon>Dikarya</taxon>
        <taxon>Ascomycota</taxon>
        <taxon>Pezizomycotina</taxon>
        <taxon>Dothideomycetes</taxon>
        <taxon>Dothideomycetes incertae sedis</taxon>
        <taxon>Botryosphaeriales</taxon>
        <taxon>Aplosporellaceae</taxon>
        <taxon>Aplosporella</taxon>
    </lineage>
</organism>
<feature type="region of interest" description="Disordered" evidence="2">
    <location>
        <begin position="72"/>
        <end position="112"/>
    </location>
</feature>
<feature type="region of interest" description="Disordered" evidence="2">
    <location>
        <begin position="376"/>
        <end position="402"/>
    </location>
</feature>
<name>A0A6A6BII7_9PEZI</name>
<dbReference type="OrthoDB" id="5319641at2759"/>
<comment type="similarity">
    <text evidence="1">Belongs to the MIT1/WOR1 family.</text>
</comment>
<protein>
    <submittedName>
        <fullName evidence="3">Uncharacterized protein</fullName>
    </submittedName>
</protein>
<dbReference type="PANTHER" id="PTHR28027">
    <property type="entry name" value="TRANSCRIPTIONAL REGULATOR MIT1"/>
    <property type="match status" value="1"/>
</dbReference>
<proteinExistence type="inferred from homology"/>
<feature type="region of interest" description="Disordered" evidence="2">
    <location>
        <begin position="1"/>
        <end position="23"/>
    </location>
</feature>
<dbReference type="RefSeq" id="XP_033398776.1">
    <property type="nucleotide sequence ID" value="XM_033543115.1"/>
</dbReference>
<keyword evidence="4" id="KW-1185">Reference proteome</keyword>
<accession>A0A6A6BII7</accession>
<dbReference type="Proteomes" id="UP000799438">
    <property type="component" value="Unassembled WGS sequence"/>
</dbReference>
<dbReference type="Pfam" id="PF09729">
    <property type="entry name" value="Gti1_Pac2"/>
    <property type="match status" value="1"/>
</dbReference>
<dbReference type="AlphaFoldDB" id="A0A6A6BII7"/>
<dbReference type="PANTHER" id="PTHR28027:SF2">
    <property type="entry name" value="TRANSCRIPTIONAL REGULATOR MIT1"/>
    <property type="match status" value="1"/>
</dbReference>
<dbReference type="InterPro" id="IPR018608">
    <property type="entry name" value="Gti1/Pac2"/>
</dbReference>